<feature type="compositionally biased region" description="Basic and acidic residues" evidence="10">
    <location>
        <begin position="226"/>
        <end position="244"/>
    </location>
</feature>
<keyword evidence="8" id="KW-0446">Lipid-binding</keyword>
<keyword evidence="7" id="KW-0677">Repeat</keyword>
<dbReference type="Gene3D" id="1.25.40.90">
    <property type="match status" value="1"/>
</dbReference>
<dbReference type="FunFam" id="1.25.40.90:FF:000006">
    <property type="entry name" value="Clathrin interactor 1"/>
    <property type="match status" value="1"/>
</dbReference>
<dbReference type="CDD" id="cd16991">
    <property type="entry name" value="ENTH_Ent1_Ent2"/>
    <property type="match status" value="1"/>
</dbReference>
<keyword evidence="5" id="KW-0597">Phosphoprotein</keyword>
<dbReference type="Pfam" id="PF01417">
    <property type="entry name" value="ENTH"/>
    <property type="match status" value="1"/>
</dbReference>
<accession>A0A9P7C570</accession>
<dbReference type="PANTHER" id="PTHR12276">
    <property type="entry name" value="EPSIN/ENT-RELATED"/>
    <property type="match status" value="1"/>
</dbReference>
<dbReference type="Proteomes" id="UP000717996">
    <property type="component" value="Unassembled WGS sequence"/>
</dbReference>
<dbReference type="InterPro" id="IPR013809">
    <property type="entry name" value="ENTH"/>
</dbReference>
<dbReference type="AlphaFoldDB" id="A0A9P7C570"/>
<proteinExistence type="inferred from homology"/>
<gene>
    <name evidence="12" type="ORF">G6F51_011065</name>
</gene>
<dbReference type="PROSITE" id="PS50942">
    <property type="entry name" value="ENTH"/>
    <property type="match status" value="1"/>
</dbReference>
<feature type="compositionally biased region" description="Polar residues" evidence="10">
    <location>
        <begin position="268"/>
        <end position="282"/>
    </location>
</feature>
<evidence type="ECO:0000313" key="12">
    <source>
        <dbReference type="EMBL" id="KAG1536266.1"/>
    </source>
</evidence>
<evidence type="ECO:0000256" key="6">
    <source>
        <dbReference type="ARBA" id="ARBA00022583"/>
    </source>
</evidence>
<dbReference type="GO" id="GO:0006897">
    <property type="term" value="P:endocytosis"/>
    <property type="evidence" value="ECO:0007669"/>
    <property type="project" value="UniProtKB-KW"/>
</dbReference>
<dbReference type="Pfam" id="PF08226">
    <property type="entry name" value="DUF1720"/>
    <property type="match status" value="1"/>
</dbReference>
<comment type="similarity">
    <text evidence="3">Belongs to the epsin family.</text>
</comment>
<evidence type="ECO:0000256" key="3">
    <source>
        <dbReference type="ARBA" id="ARBA00010130"/>
    </source>
</evidence>
<evidence type="ECO:0000256" key="2">
    <source>
        <dbReference type="ARBA" id="ARBA00004496"/>
    </source>
</evidence>
<reference evidence="12" key="1">
    <citation type="journal article" date="2020" name="Microb. Genom.">
        <title>Genetic diversity of clinical and environmental Mucorales isolates obtained from an investigation of mucormycosis cases among solid organ transplant recipients.</title>
        <authorList>
            <person name="Nguyen M.H."/>
            <person name="Kaul D."/>
            <person name="Muto C."/>
            <person name="Cheng S.J."/>
            <person name="Richter R.A."/>
            <person name="Bruno V.M."/>
            <person name="Liu G."/>
            <person name="Beyhan S."/>
            <person name="Sundermann A.J."/>
            <person name="Mounaud S."/>
            <person name="Pasculle A.W."/>
            <person name="Nierman W.C."/>
            <person name="Driscoll E."/>
            <person name="Cumbie R."/>
            <person name="Clancy C.J."/>
            <person name="Dupont C.L."/>
        </authorList>
    </citation>
    <scope>NUCLEOTIDE SEQUENCE</scope>
    <source>
        <strain evidence="12">GL16</strain>
    </source>
</reference>
<feature type="region of interest" description="Disordered" evidence="10">
    <location>
        <begin position="263"/>
        <end position="314"/>
    </location>
</feature>
<feature type="domain" description="ENTH" evidence="11">
    <location>
        <begin position="12"/>
        <end position="147"/>
    </location>
</feature>
<dbReference type="GO" id="GO:0005886">
    <property type="term" value="C:plasma membrane"/>
    <property type="evidence" value="ECO:0007669"/>
    <property type="project" value="TreeGrafter"/>
</dbReference>
<dbReference type="InterPro" id="IPR008942">
    <property type="entry name" value="ENTH_VHS"/>
</dbReference>
<dbReference type="GO" id="GO:0030125">
    <property type="term" value="C:clathrin vesicle coat"/>
    <property type="evidence" value="ECO:0007669"/>
    <property type="project" value="TreeGrafter"/>
</dbReference>
<protein>
    <recommendedName>
        <fullName evidence="11">ENTH domain-containing protein</fullName>
    </recommendedName>
</protein>
<comment type="caution">
    <text evidence="12">The sequence shown here is derived from an EMBL/GenBank/DDBJ whole genome shotgun (WGS) entry which is preliminary data.</text>
</comment>
<dbReference type="CDD" id="cd22249">
    <property type="entry name" value="UDM1_RNF168_RNF169-like"/>
    <property type="match status" value="1"/>
</dbReference>
<dbReference type="EMBL" id="JAANIT010002498">
    <property type="protein sequence ID" value="KAG1536266.1"/>
    <property type="molecule type" value="Genomic_DNA"/>
</dbReference>
<evidence type="ECO:0000256" key="8">
    <source>
        <dbReference type="ARBA" id="ARBA00023121"/>
    </source>
</evidence>
<dbReference type="GO" id="GO:0030276">
    <property type="term" value="F:clathrin binding"/>
    <property type="evidence" value="ECO:0007669"/>
    <property type="project" value="TreeGrafter"/>
</dbReference>
<feature type="compositionally biased region" description="Polar residues" evidence="10">
    <location>
        <begin position="302"/>
        <end position="314"/>
    </location>
</feature>
<dbReference type="PROSITE" id="PS50330">
    <property type="entry name" value="UIM"/>
    <property type="match status" value="1"/>
</dbReference>
<dbReference type="SMART" id="SM00726">
    <property type="entry name" value="UIM"/>
    <property type="match status" value="2"/>
</dbReference>
<dbReference type="OrthoDB" id="4033880at2759"/>
<evidence type="ECO:0000256" key="5">
    <source>
        <dbReference type="ARBA" id="ARBA00022553"/>
    </source>
</evidence>
<evidence type="ECO:0000256" key="10">
    <source>
        <dbReference type="SAM" id="MobiDB-lite"/>
    </source>
</evidence>
<keyword evidence="4" id="KW-0963">Cytoplasm</keyword>
<keyword evidence="6" id="KW-0254">Endocytosis</keyword>
<organism evidence="12 13">
    <name type="scientific">Rhizopus oryzae</name>
    <name type="common">Mucormycosis agent</name>
    <name type="synonym">Rhizopus arrhizus var. delemar</name>
    <dbReference type="NCBI Taxonomy" id="64495"/>
    <lineage>
        <taxon>Eukaryota</taxon>
        <taxon>Fungi</taxon>
        <taxon>Fungi incertae sedis</taxon>
        <taxon>Mucoromycota</taxon>
        <taxon>Mucoromycotina</taxon>
        <taxon>Mucoromycetes</taxon>
        <taxon>Mucorales</taxon>
        <taxon>Mucorineae</taxon>
        <taxon>Rhizopodaceae</taxon>
        <taxon>Rhizopus</taxon>
    </lineage>
</organism>
<sequence length="541" mass="61202">MAGKGVVRSIKNYAKGFSEVQIKVREATSNDAWGPSGALMNEIAQLTFNEHDFIEIMDMLDKRLNDKGKNWRHVFKAVQALLVLDYCLHVGSENVVLYAKENIYVIRTLKEFQHIDDTGKDVGFNVRQKAKDITILLMDDQRLKEERRSRHQMQDRMSGIGDYMNDVMIGRRADAGNEIYRNPGYIDEDRELKRAIEESKRLAEQESRKRGDSDADLARAIQESEQEARELERKRKEQLDRENFDNLFTPRAITNSAQQQQQPLFNPFPTNQSFDASPNPYMQQQQQQWPQSTGMSFADPITASQPNNPYYSPLQAQMTGFTGLQAQMTGFPQTGQYSQPTGFPQTGFLQQQTTGFNPIQSQTTGFNTIQPQSTGFLQNNPIQPQVTGFTGNGFSSPSNNSLQPQMTGRNPFGQTNTSFAAQTTGSVANHERLNTMLLNREDGMDTFGNTGNLRIPHGTGYANSFNPTTTQQNVFDGNNKNNNNSLFSQPIEQQASRNPFGISQNSTPQQNKSLLELKQEQKLHSQLNAYNNAYQPSYSFF</sequence>
<dbReference type="SMART" id="SM00273">
    <property type="entry name" value="ENTH"/>
    <property type="match status" value="1"/>
</dbReference>
<feature type="region of interest" description="Disordered" evidence="10">
    <location>
        <begin position="224"/>
        <end position="245"/>
    </location>
</feature>
<dbReference type="GO" id="GO:0005768">
    <property type="term" value="C:endosome"/>
    <property type="evidence" value="ECO:0007669"/>
    <property type="project" value="TreeGrafter"/>
</dbReference>
<keyword evidence="9" id="KW-0472">Membrane</keyword>
<dbReference type="GO" id="GO:0005543">
    <property type="term" value="F:phospholipid binding"/>
    <property type="evidence" value="ECO:0007669"/>
    <property type="project" value="TreeGrafter"/>
</dbReference>
<evidence type="ECO:0000256" key="7">
    <source>
        <dbReference type="ARBA" id="ARBA00022737"/>
    </source>
</evidence>
<evidence type="ECO:0000256" key="9">
    <source>
        <dbReference type="ARBA" id="ARBA00023136"/>
    </source>
</evidence>
<dbReference type="GO" id="GO:0007015">
    <property type="term" value="P:actin filament organization"/>
    <property type="evidence" value="ECO:0007669"/>
    <property type="project" value="TreeGrafter"/>
</dbReference>
<dbReference type="InterPro" id="IPR013182">
    <property type="entry name" value="DUF1720"/>
</dbReference>
<evidence type="ECO:0000259" key="11">
    <source>
        <dbReference type="PROSITE" id="PS50942"/>
    </source>
</evidence>
<dbReference type="InterPro" id="IPR003903">
    <property type="entry name" value="UIM_dom"/>
</dbReference>
<evidence type="ECO:0000313" key="13">
    <source>
        <dbReference type="Proteomes" id="UP000717996"/>
    </source>
</evidence>
<evidence type="ECO:0000256" key="4">
    <source>
        <dbReference type="ARBA" id="ARBA00022490"/>
    </source>
</evidence>
<evidence type="ECO:0000256" key="1">
    <source>
        <dbReference type="ARBA" id="ARBA00004170"/>
    </source>
</evidence>
<dbReference type="SUPFAM" id="SSF48464">
    <property type="entry name" value="ENTH/VHS domain"/>
    <property type="match status" value="1"/>
</dbReference>
<comment type="subcellular location">
    <subcellularLocation>
        <location evidence="2">Cytoplasm</location>
    </subcellularLocation>
    <subcellularLocation>
        <location evidence="1">Membrane</location>
        <topology evidence="1">Peripheral membrane protein</topology>
    </subcellularLocation>
</comment>
<dbReference type="PANTHER" id="PTHR12276:SF110">
    <property type="entry name" value="EPSIN-1-RELATED"/>
    <property type="match status" value="1"/>
</dbReference>
<name>A0A9P7C570_RHIOR</name>